<organism evidence="1 2">
    <name type="scientific">Roseateles aquae</name>
    <dbReference type="NCBI Taxonomy" id="3077235"/>
    <lineage>
        <taxon>Bacteria</taxon>
        <taxon>Pseudomonadati</taxon>
        <taxon>Pseudomonadota</taxon>
        <taxon>Betaproteobacteria</taxon>
        <taxon>Burkholderiales</taxon>
        <taxon>Sphaerotilaceae</taxon>
        <taxon>Roseateles</taxon>
    </lineage>
</organism>
<reference evidence="1" key="1">
    <citation type="submission" date="2023-09" db="EMBL/GenBank/DDBJ databases">
        <title>Paucibacter sp. APW11 Genome sequencing and assembly.</title>
        <authorList>
            <person name="Kim I."/>
        </authorList>
    </citation>
    <scope>NUCLEOTIDE SEQUENCE</scope>
    <source>
        <strain evidence="1">APW11</strain>
    </source>
</reference>
<comment type="caution">
    <text evidence="1">The sequence shown here is derived from an EMBL/GenBank/DDBJ whole genome shotgun (WGS) entry which is preliminary data.</text>
</comment>
<dbReference type="RefSeq" id="WP_315653182.1">
    <property type="nucleotide sequence ID" value="NZ_JAVXZY010000014.1"/>
</dbReference>
<sequence length="149" mass="16475">MELRSLTAEEAANVRTQVESQLSDWATSGYGGGVPWGVLYPVSWSLSTLDRERAERVAWLLAEMGYTITSLRERTAPGETPGVVDLYFCVDIQRRLLVLPDTLVGEALILEALAVNWGASVSDMCINTGKEERQQAWRSMHGPMGKDIC</sequence>
<evidence type="ECO:0000313" key="2">
    <source>
        <dbReference type="Proteomes" id="UP001246372"/>
    </source>
</evidence>
<keyword evidence="2" id="KW-1185">Reference proteome</keyword>
<gene>
    <name evidence="1" type="ORF">RQP53_23595</name>
</gene>
<protein>
    <submittedName>
        <fullName evidence="1">Uncharacterized protein</fullName>
    </submittedName>
</protein>
<evidence type="ECO:0000313" key="1">
    <source>
        <dbReference type="EMBL" id="MDT9002285.1"/>
    </source>
</evidence>
<accession>A0ABU3PIM2</accession>
<name>A0ABU3PIM2_9BURK</name>
<dbReference type="Proteomes" id="UP001246372">
    <property type="component" value="Unassembled WGS sequence"/>
</dbReference>
<proteinExistence type="predicted"/>
<dbReference type="EMBL" id="JAVXZY010000014">
    <property type="protein sequence ID" value="MDT9002285.1"/>
    <property type="molecule type" value="Genomic_DNA"/>
</dbReference>